<dbReference type="PROSITE" id="PS51173">
    <property type="entry name" value="CBM2"/>
    <property type="match status" value="1"/>
</dbReference>
<dbReference type="SMART" id="SM00637">
    <property type="entry name" value="CBD_II"/>
    <property type="match status" value="1"/>
</dbReference>
<protein>
    <submittedName>
        <fullName evidence="2">Cellulose binding domain-containing protein</fullName>
    </submittedName>
</protein>
<name>A0ABS0GNY0_9ACTN</name>
<sequence>TEGCSASYRSAGQWQGGFQGEVTVRNNGTTASRTWTTQLVFGAGQQVNQAWNAEITQSGVTASALAVAWNGALAPGGSTTFGFIGSWSGSNPAPTVSCTLG</sequence>
<organism evidence="2 3">
    <name type="scientific">Plantactinospora alkalitolerans</name>
    <dbReference type="NCBI Taxonomy" id="2789879"/>
    <lineage>
        <taxon>Bacteria</taxon>
        <taxon>Bacillati</taxon>
        <taxon>Actinomycetota</taxon>
        <taxon>Actinomycetes</taxon>
        <taxon>Micromonosporales</taxon>
        <taxon>Micromonosporaceae</taxon>
        <taxon>Plantactinospora</taxon>
    </lineage>
</organism>
<accession>A0ABS0GNY0</accession>
<proteinExistence type="predicted"/>
<dbReference type="RefSeq" id="WP_196199557.1">
    <property type="nucleotide sequence ID" value="NZ_JADPUN010000045.1"/>
</dbReference>
<dbReference type="SUPFAM" id="SSF49384">
    <property type="entry name" value="Carbohydrate-binding domain"/>
    <property type="match status" value="1"/>
</dbReference>
<comment type="caution">
    <text evidence="2">The sequence shown here is derived from an EMBL/GenBank/DDBJ whole genome shotgun (WGS) entry which is preliminary data.</text>
</comment>
<evidence type="ECO:0000313" key="3">
    <source>
        <dbReference type="Proteomes" id="UP000638560"/>
    </source>
</evidence>
<keyword evidence="3" id="KW-1185">Reference proteome</keyword>
<dbReference type="Proteomes" id="UP000638560">
    <property type="component" value="Unassembled WGS sequence"/>
</dbReference>
<feature type="domain" description="CBM2" evidence="1">
    <location>
        <begin position="1"/>
        <end position="101"/>
    </location>
</feature>
<dbReference type="InterPro" id="IPR012291">
    <property type="entry name" value="CBM2_carb-bd_dom_sf"/>
</dbReference>
<dbReference type="InterPro" id="IPR008965">
    <property type="entry name" value="CBM2/CBM3_carb-bd_dom_sf"/>
</dbReference>
<dbReference type="EMBL" id="JADPUN010000045">
    <property type="protein sequence ID" value="MBF9127896.1"/>
    <property type="molecule type" value="Genomic_DNA"/>
</dbReference>
<gene>
    <name evidence="2" type="ORF">I0C86_02615</name>
</gene>
<evidence type="ECO:0000259" key="1">
    <source>
        <dbReference type="PROSITE" id="PS51173"/>
    </source>
</evidence>
<dbReference type="InterPro" id="IPR001919">
    <property type="entry name" value="CBD2"/>
</dbReference>
<feature type="non-terminal residue" evidence="2">
    <location>
        <position position="1"/>
    </location>
</feature>
<reference evidence="2 3" key="1">
    <citation type="submission" date="2020-11" db="EMBL/GenBank/DDBJ databases">
        <title>A novel isolate from a Black sea contaminated sediment with potential to produce alkanes: Plantactinospora alkalitolerans sp. nov.</title>
        <authorList>
            <person name="Carro L."/>
            <person name="Veyisoglu A."/>
            <person name="Guven K."/>
            <person name="Schumann P."/>
            <person name="Klenk H.-P."/>
            <person name="Sahin N."/>
        </authorList>
    </citation>
    <scope>NUCLEOTIDE SEQUENCE [LARGE SCALE GENOMIC DNA]</scope>
    <source>
        <strain evidence="2 3">S1510</strain>
    </source>
</reference>
<dbReference type="Gene3D" id="2.60.40.290">
    <property type="match status" value="1"/>
</dbReference>
<evidence type="ECO:0000313" key="2">
    <source>
        <dbReference type="EMBL" id="MBF9127896.1"/>
    </source>
</evidence>
<dbReference type="Pfam" id="PF00553">
    <property type="entry name" value="CBM_2"/>
    <property type="match status" value="1"/>
</dbReference>